<dbReference type="Pfam" id="PF00156">
    <property type="entry name" value="Pribosyltran"/>
    <property type="match status" value="1"/>
</dbReference>
<dbReference type="Pfam" id="PF18912">
    <property type="entry name" value="DZR_2"/>
    <property type="match status" value="1"/>
</dbReference>
<organism evidence="4 5">
    <name type="scientific">Palleronia sediminis</name>
    <dbReference type="NCBI Taxonomy" id="2547833"/>
    <lineage>
        <taxon>Bacteria</taxon>
        <taxon>Pseudomonadati</taxon>
        <taxon>Pseudomonadota</taxon>
        <taxon>Alphaproteobacteria</taxon>
        <taxon>Rhodobacterales</taxon>
        <taxon>Roseobacteraceae</taxon>
        <taxon>Palleronia</taxon>
    </lineage>
</organism>
<evidence type="ECO:0000259" key="3">
    <source>
        <dbReference type="Pfam" id="PF18912"/>
    </source>
</evidence>
<dbReference type="PANTHER" id="PTHR47505:SF1">
    <property type="entry name" value="DNA UTILIZATION PROTEIN YHGH"/>
    <property type="match status" value="1"/>
</dbReference>
<feature type="domain" description="Double zinc ribbon" evidence="3">
    <location>
        <begin position="10"/>
        <end position="71"/>
    </location>
</feature>
<evidence type="ECO:0000313" key="4">
    <source>
        <dbReference type="EMBL" id="TDL78243.1"/>
    </source>
</evidence>
<reference evidence="4 5" key="1">
    <citation type="submission" date="2019-03" db="EMBL/GenBank/DDBJ databases">
        <title>Primorskyibacter sp. SS33 isolated from sediments.</title>
        <authorList>
            <person name="Xunke S."/>
        </authorList>
    </citation>
    <scope>NUCLEOTIDE SEQUENCE [LARGE SCALE GENOMIC DNA]</scope>
    <source>
        <strain evidence="4 5">SS33</strain>
    </source>
</reference>
<evidence type="ECO:0000256" key="1">
    <source>
        <dbReference type="ARBA" id="ARBA00008007"/>
    </source>
</evidence>
<gene>
    <name evidence="4" type="ORF">E2L08_11775</name>
</gene>
<proteinExistence type="inferred from homology"/>
<comment type="caution">
    <text evidence="4">The sequence shown here is derived from an EMBL/GenBank/DDBJ whole genome shotgun (WGS) entry which is preliminary data.</text>
</comment>
<dbReference type="Gene3D" id="3.40.50.2020">
    <property type="match status" value="1"/>
</dbReference>
<dbReference type="PANTHER" id="PTHR47505">
    <property type="entry name" value="DNA UTILIZATION PROTEIN YHGH"/>
    <property type="match status" value="1"/>
</dbReference>
<evidence type="ECO:0000313" key="5">
    <source>
        <dbReference type="Proteomes" id="UP000295701"/>
    </source>
</evidence>
<accession>A0A4R6AAV2</accession>
<protein>
    <submittedName>
        <fullName evidence="4">ComF family protein</fullName>
    </submittedName>
</protein>
<dbReference type="SUPFAM" id="SSF53271">
    <property type="entry name" value="PRTase-like"/>
    <property type="match status" value="1"/>
</dbReference>
<keyword evidence="5" id="KW-1185">Reference proteome</keyword>
<feature type="domain" description="Phosphoribosyltransferase" evidence="2">
    <location>
        <begin position="200"/>
        <end position="243"/>
    </location>
</feature>
<dbReference type="Proteomes" id="UP000295701">
    <property type="component" value="Unassembled WGS sequence"/>
</dbReference>
<sequence length="245" mass="25988">MARDVAKVHDAGFPDHCALCDTLVAGRGQLCPGCWGDVPFVEGVVCRCCGAPLPGDAAQDDGEDVVCDDCLATPRPWARGRAALLYAGRARRLVLSFKHGDRLDLAPVLAGLMRRAVDPLIREGTVLVPVPIHWRRRVARRYNQSAVLAQALGRAAGIDCAPRALRRVRRTAVLDGRSLADRFAMLDGALAPDPRFGAALRGRPAIVIDDVMTSGATLAAATEACAAAGASRIDIAVLARVARRT</sequence>
<dbReference type="EMBL" id="SNAA01000013">
    <property type="protein sequence ID" value="TDL78243.1"/>
    <property type="molecule type" value="Genomic_DNA"/>
</dbReference>
<name>A0A4R6AAV2_9RHOB</name>
<dbReference type="InterPro" id="IPR044005">
    <property type="entry name" value="DZR_2"/>
</dbReference>
<comment type="similarity">
    <text evidence="1">Belongs to the ComF/GntX family.</text>
</comment>
<dbReference type="AlphaFoldDB" id="A0A4R6AAV2"/>
<dbReference type="InterPro" id="IPR000836">
    <property type="entry name" value="PRTase_dom"/>
</dbReference>
<evidence type="ECO:0000259" key="2">
    <source>
        <dbReference type="Pfam" id="PF00156"/>
    </source>
</evidence>
<dbReference type="OrthoDB" id="9779910at2"/>
<dbReference type="RefSeq" id="WP_133397367.1">
    <property type="nucleotide sequence ID" value="NZ_SNAA01000013.1"/>
</dbReference>
<dbReference type="InterPro" id="IPR029057">
    <property type="entry name" value="PRTase-like"/>
</dbReference>
<dbReference type="InterPro" id="IPR051910">
    <property type="entry name" value="ComF/GntX_DNA_util-trans"/>
</dbReference>